<proteinExistence type="predicted"/>
<reference evidence="2" key="1">
    <citation type="submission" date="2020-07" db="EMBL/GenBank/DDBJ databases">
        <title>Huge and variable diversity of episymbiotic CPR bacteria and DPANN archaea in groundwater ecosystems.</title>
        <authorList>
            <person name="He C.Y."/>
            <person name="Keren R."/>
            <person name="Whittaker M."/>
            <person name="Farag I.F."/>
            <person name="Doudna J."/>
            <person name="Cate J.H.D."/>
            <person name="Banfield J.F."/>
        </authorList>
    </citation>
    <scope>NUCLEOTIDE SEQUENCE</scope>
    <source>
        <strain evidence="2">NC_groundwater_1818_Pr3_B-0.1um_66_35</strain>
    </source>
</reference>
<dbReference type="PROSITE" id="PS50112">
    <property type="entry name" value="PAS"/>
    <property type="match status" value="1"/>
</dbReference>
<dbReference type="NCBIfam" id="TIGR00229">
    <property type="entry name" value="sensory_box"/>
    <property type="match status" value="1"/>
</dbReference>
<dbReference type="InterPro" id="IPR000014">
    <property type="entry name" value="PAS"/>
</dbReference>
<dbReference type="SUPFAM" id="SSF55785">
    <property type="entry name" value="PYP-like sensor domain (PAS domain)"/>
    <property type="match status" value="1"/>
</dbReference>
<name>A0A933S0X2_RHOPL</name>
<dbReference type="InterPro" id="IPR013655">
    <property type="entry name" value="PAS_fold_3"/>
</dbReference>
<gene>
    <name evidence="2" type="ORF">HZA66_19855</name>
</gene>
<dbReference type="SMART" id="SM00091">
    <property type="entry name" value="PAS"/>
    <property type="match status" value="1"/>
</dbReference>
<dbReference type="InterPro" id="IPR035965">
    <property type="entry name" value="PAS-like_dom_sf"/>
</dbReference>
<dbReference type="EMBL" id="JACRJB010000054">
    <property type="protein sequence ID" value="MBI5131700.1"/>
    <property type="molecule type" value="Genomic_DNA"/>
</dbReference>
<dbReference type="Proteomes" id="UP000782519">
    <property type="component" value="Unassembled WGS sequence"/>
</dbReference>
<dbReference type="CDD" id="cd00130">
    <property type="entry name" value="PAS"/>
    <property type="match status" value="1"/>
</dbReference>
<comment type="caution">
    <text evidence="2">The sequence shown here is derived from an EMBL/GenBank/DDBJ whole genome shotgun (WGS) entry which is preliminary data.</text>
</comment>
<dbReference type="AlphaFoldDB" id="A0A933S0X2"/>
<evidence type="ECO:0000259" key="1">
    <source>
        <dbReference type="PROSITE" id="PS50112"/>
    </source>
</evidence>
<evidence type="ECO:0000313" key="2">
    <source>
        <dbReference type="EMBL" id="MBI5131700.1"/>
    </source>
</evidence>
<dbReference type="Pfam" id="PF08447">
    <property type="entry name" value="PAS_3"/>
    <property type="match status" value="1"/>
</dbReference>
<feature type="domain" description="PAS" evidence="1">
    <location>
        <begin position="25"/>
        <end position="76"/>
    </location>
</feature>
<protein>
    <submittedName>
        <fullName evidence="2">PAS domain S-box protein</fullName>
    </submittedName>
</protein>
<accession>A0A933S0X2</accession>
<sequence>MKQTISPTGVEVFFDADDIIVSKTDLKGRITYANKVFTDICGYSEAELIGQPHSIVRHPEMPRCVFKLLWDTLAEGREIFAYVKNMTRRGDHYWVFAHVTPSFDAAKRIVGYHSNRRVPDRRVIAALEPVYVQLHDVESQHRNGKDGLAAGTRHLIDFVKAKNIPYDQLVFSL</sequence>
<evidence type="ECO:0000313" key="3">
    <source>
        <dbReference type="Proteomes" id="UP000782519"/>
    </source>
</evidence>
<dbReference type="Gene3D" id="3.30.450.20">
    <property type="entry name" value="PAS domain"/>
    <property type="match status" value="1"/>
</dbReference>
<organism evidence="2 3">
    <name type="scientific">Rhodopseudomonas palustris</name>
    <dbReference type="NCBI Taxonomy" id="1076"/>
    <lineage>
        <taxon>Bacteria</taxon>
        <taxon>Pseudomonadati</taxon>
        <taxon>Pseudomonadota</taxon>
        <taxon>Alphaproteobacteria</taxon>
        <taxon>Hyphomicrobiales</taxon>
        <taxon>Nitrobacteraceae</taxon>
        <taxon>Rhodopseudomonas</taxon>
    </lineage>
</organism>